<name>A0A8S3X6I1_PARAO</name>
<dbReference type="EMBL" id="CAJQZP010000978">
    <property type="protein sequence ID" value="CAG5005316.1"/>
    <property type="molecule type" value="Genomic_DNA"/>
</dbReference>
<gene>
    <name evidence="1" type="ORF">PAPOLLO_LOCUS14544</name>
</gene>
<evidence type="ECO:0000313" key="1">
    <source>
        <dbReference type="EMBL" id="CAG5005316.1"/>
    </source>
</evidence>
<proteinExistence type="predicted"/>
<sequence>MKHARPPAELSLKGGPAVRAEAWRQWRRLFEVFLKVSGVSKKPKEIQASLLVNLIGWAGYEVFTTFTFKEGESIDDINCAKRI</sequence>
<keyword evidence="2" id="KW-1185">Reference proteome</keyword>
<dbReference type="AlphaFoldDB" id="A0A8S3X6I1"/>
<evidence type="ECO:0000313" key="2">
    <source>
        <dbReference type="Proteomes" id="UP000691718"/>
    </source>
</evidence>
<dbReference type="Proteomes" id="UP000691718">
    <property type="component" value="Unassembled WGS sequence"/>
</dbReference>
<organism evidence="1 2">
    <name type="scientific">Parnassius apollo</name>
    <name type="common">Apollo butterfly</name>
    <name type="synonym">Papilio apollo</name>
    <dbReference type="NCBI Taxonomy" id="110799"/>
    <lineage>
        <taxon>Eukaryota</taxon>
        <taxon>Metazoa</taxon>
        <taxon>Ecdysozoa</taxon>
        <taxon>Arthropoda</taxon>
        <taxon>Hexapoda</taxon>
        <taxon>Insecta</taxon>
        <taxon>Pterygota</taxon>
        <taxon>Neoptera</taxon>
        <taxon>Endopterygota</taxon>
        <taxon>Lepidoptera</taxon>
        <taxon>Glossata</taxon>
        <taxon>Ditrysia</taxon>
        <taxon>Papilionoidea</taxon>
        <taxon>Papilionidae</taxon>
        <taxon>Parnassiinae</taxon>
        <taxon>Parnassini</taxon>
        <taxon>Parnassius</taxon>
        <taxon>Parnassius</taxon>
    </lineage>
</organism>
<protein>
    <submittedName>
        <fullName evidence="1">(apollo) hypothetical protein</fullName>
    </submittedName>
</protein>
<accession>A0A8S3X6I1</accession>
<dbReference type="OrthoDB" id="8195376at2759"/>
<reference evidence="1" key="1">
    <citation type="submission" date="2021-04" db="EMBL/GenBank/DDBJ databases">
        <authorList>
            <person name="Tunstrom K."/>
        </authorList>
    </citation>
    <scope>NUCLEOTIDE SEQUENCE</scope>
</reference>
<comment type="caution">
    <text evidence="1">The sequence shown here is derived from an EMBL/GenBank/DDBJ whole genome shotgun (WGS) entry which is preliminary data.</text>
</comment>